<feature type="transmembrane region" description="Helical" evidence="6">
    <location>
        <begin position="327"/>
        <end position="351"/>
    </location>
</feature>
<dbReference type="Pfam" id="PF01554">
    <property type="entry name" value="MatE"/>
    <property type="match status" value="2"/>
</dbReference>
<dbReference type="PANTHER" id="PTHR43298:SF2">
    <property type="entry name" value="FMN_FAD EXPORTER YEEO-RELATED"/>
    <property type="match status" value="1"/>
</dbReference>
<dbReference type="PANTHER" id="PTHR43298">
    <property type="entry name" value="MULTIDRUG RESISTANCE PROTEIN NORM-RELATED"/>
    <property type="match status" value="1"/>
</dbReference>
<feature type="transmembrane region" description="Helical" evidence="6">
    <location>
        <begin position="100"/>
        <end position="121"/>
    </location>
</feature>
<organism evidence="7 8">
    <name type="scientific">Nocardia macrotermitis</name>
    <dbReference type="NCBI Taxonomy" id="2585198"/>
    <lineage>
        <taxon>Bacteria</taxon>
        <taxon>Bacillati</taxon>
        <taxon>Actinomycetota</taxon>
        <taxon>Actinomycetes</taxon>
        <taxon>Mycobacteriales</taxon>
        <taxon>Nocardiaceae</taxon>
        <taxon>Nocardia</taxon>
    </lineage>
</organism>
<evidence type="ECO:0000256" key="4">
    <source>
        <dbReference type="ARBA" id="ARBA00022448"/>
    </source>
</evidence>
<comment type="similarity">
    <text evidence="2">Belongs to the multi antimicrobial extrusion (MATE) (TC 2.A.66.1) family.</text>
</comment>
<keyword evidence="4" id="KW-0813">Transport</keyword>
<comment type="caution">
    <text evidence="7">The sequence shown here is derived from an EMBL/GenBank/DDBJ whole genome shotgun (WGS) entry which is preliminary data.</text>
</comment>
<evidence type="ECO:0000256" key="3">
    <source>
        <dbReference type="ARBA" id="ARBA00020268"/>
    </source>
</evidence>
<dbReference type="AlphaFoldDB" id="A0A7K0D1U8"/>
<dbReference type="GO" id="GO:0015297">
    <property type="term" value="F:antiporter activity"/>
    <property type="evidence" value="ECO:0007669"/>
    <property type="project" value="InterPro"/>
</dbReference>
<dbReference type="InterPro" id="IPR050222">
    <property type="entry name" value="MATE_MdtK"/>
</dbReference>
<dbReference type="GO" id="GO:0005886">
    <property type="term" value="C:plasma membrane"/>
    <property type="evidence" value="ECO:0007669"/>
    <property type="project" value="TreeGrafter"/>
</dbReference>
<keyword evidence="6" id="KW-0472">Membrane</keyword>
<keyword evidence="8" id="KW-1185">Reference proteome</keyword>
<feature type="transmembrane region" description="Helical" evidence="6">
    <location>
        <begin position="166"/>
        <end position="190"/>
    </location>
</feature>
<proteinExistence type="inferred from homology"/>
<feature type="transmembrane region" description="Helical" evidence="6">
    <location>
        <begin position="424"/>
        <end position="441"/>
    </location>
</feature>
<evidence type="ECO:0000256" key="5">
    <source>
        <dbReference type="ARBA" id="ARBA00031636"/>
    </source>
</evidence>
<dbReference type="InterPro" id="IPR002528">
    <property type="entry name" value="MATE_fam"/>
</dbReference>
<keyword evidence="6" id="KW-0812">Transmembrane</keyword>
<evidence type="ECO:0000313" key="8">
    <source>
        <dbReference type="Proteomes" id="UP000438448"/>
    </source>
</evidence>
<gene>
    <name evidence="7" type="primary">norM</name>
    <name evidence="7" type="ORF">NRB20_27930</name>
</gene>
<feature type="transmembrane region" description="Helical" evidence="6">
    <location>
        <begin position="35"/>
        <end position="56"/>
    </location>
</feature>
<dbReference type="GO" id="GO:0042910">
    <property type="term" value="F:xenobiotic transmembrane transporter activity"/>
    <property type="evidence" value="ECO:0007669"/>
    <property type="project" value="InterPro"/>
</dbReference>
<protein>
    <recommendedName>
        <fullName evidence="3">Probable multidrug resistance protein NorM</fullName>
    </recommendedName>
    <alternativeName>
        <fullName evidence="5">Multidrug-efflux transporter</fullName>
    </alternativeName>
</protein>
<dbReference type="Proteomes" id="UP000438448">
    <property type="component" value="Unassembled WGS sequence"/>
</dbReference>
<comment type="function">
    <text evidence="1">Multidrug efflux pump.</text>
</comment>
<dbReference type="NCBIfam" id="TIGR00797">
    <property type="entry name" value="matE"/>
    <property type="match status" value="1"/>
</dbReference>
<evidence type="ECO:0000256" key="1">
    <source>
        <dbReference type="ARBA" id="ARBA00003408"/>
    </source>
</evidence>
<evidence type="ECO:0000256" key="2">
    <source>
        <dbReference type="ARBA" id="ARBA00010199"/>
    </source>
</evidence>
<name>A0A7K0D1U8_9NOCA</name>
<keyword evidence="6" id="KW-1133">Transmembrane helix</keyword>
<evidence type="ECO:0000313" key="7">
    <source>
        <dbReference type="EMBL" id="MQY19700.1"/>
    </source>
</evidence>
<accession>A0A7K0D1U8</accession>
<evidence type="ECO:0000256" key="6">
    <source>
        <dbReference type="SAM" id="Phobius"/>
    </source>
</evidence>
<feature type="transmembrane region" description="Helical" evidence="6">
    <location>
        <begin position="357"/>
        <end position="375"/>
    </location>
</feature>
<dbReference type="CDD" id="cd13131">
    <property type="entry name" value="MATE_NorM_like"/>
    <property type="match status" value="1"/>
</dbReference>
<feature type="transmembrane region" description="Helical" evidence="6">
    <location>
        <begin position="396"/>
        <end position="418"/>
    </location>
</feature>
<sequence>MSNMTVRSDGRQLTALATPIAMTQLAQVAVSTTNIALMGSLGVDQVAAGGLALVLFNQIRTMCVGLITATGNQVATALSRAEKRNTPADTEIRDVVRASLLISTVAGILGGLVLIGLGWALRWLGQDESVLAQARPMMVALAPGLLPCLWFQVIRQYTVGMQRPQALLLVTLGSVALNAVAALAFMHGWAGIPAMGLTGVGVATSLVFLVMFVTFWLMVHHDSVLGATLPLRPWPVRRETVMAELRLGTPIALTYGSEAGLFSVLALVMGTLGPAALAAHNVVYQLVYIVFQVAVGLSHGASILVSRTAAREEYRRARTLAWLALRHAAVVAALVGVLYLAVPSIVLRPFLNSHDHATIQLAHSLLLIAIVLQFFDAAQNIGNGLLRGVSDTKAGFRLSLVGYWLVGLPTALLLAFPLGLGAAGVWWGLAAGLATTAGLMLRRYFAHLDTRAQAAPRVLAGSAPGHG</sequence>
<feature type="transmembrane region" description="Helical" evidence="6">
    <location>
        <begin position="133"/>
        <end position="154"/>
    </location>
</feature>
<feature type="transmembrane region" description="Helical" evidence="6">
    <location>
        <begin position="286"/>
        <end position="306"/>
    </location>
</feature>
<dbReference type="EMBL" id="WEGK01000005">
    <property type="protein sequence ID" value="MQY19700.1"/>
    <property type="molecule type" value="Genomic_DNA"/>
</dbReference>
<reference evidence="7 8" key="1">
    <citation type="submission" date="2019-10" db="EMBL/GenBank/DDBJ databases">
        <title>Nocardia macrotermitis sp. nov. and Nocardia aurantia sp. nov., isolated from the gut of fungus growing-termite Macrotermes natalensis.</title>
        <authorList>
            <person name="Benndorf R."/>
            <person name="Schwitalla J."/>
            <person name="Martin K."/>
            <person name="De Beer W."/>
            <person name="Kaster A.-K."/>
            <person name="Vollmers J."/>
            <person name="Poulsen M."/>
            <person name="Beemelmanns C."/>
        </authorList>
    </citation>
    <scope>NUCLEOTIDE SEQUENCE [LARGE SCALE GENOMIC DNA]</scope>
    <source>
        <strain evidence="7 8">RB20</strain>
    </source>
</reference>
<feature type="transmembrane region" description="Helical" evidence="6">
    <location>
        <begin position="196"/>
        <end position="219"/>
    </location>
</feature>